<gene>
    <name evidence="1" type="ORF">CGK74_15275</name>
</gene>
<name>A0A235EVA7_9RHOO</name>
<dbReference type="AlphaFoldDB" id="A0A235EVA7"/>
<comment type="caution">
    <text evidence="1">The sequence shown here is derived from an EMBL/GenBank/DDBJ whole genome shotgun (WGS) entry which is preliminary data.</text>
</comment>
<keyword evidence="2" id="KW-1185">Reference proteome</keyword>
<evidence type="ECO:0000313" key="2">
    <source>
        <dbReference type="Proteomes" id="UP000215181"/>
    </source>
</evidence>
<protein>
    <submittedName>
        <fullName evidence="1">Uncharacterized protein</fullName>
    </submittedName>
</protein>
<organism evidence="1 2">
    <name type="scientific">Thauera propionica</name>
    <dbReference type="NCBI Taxonomy" id="2019431"/>
    <lineage>
        <taxon>Bacteria</taxon>
        <taxon>Pseudomonadati</taxon>
        <taxon>Pseudomonadota</taxon>
        <taxon>Betaproteobacteria</taxon>
        <taxon>Rhodocyclales</taxon>
        <taxon>Zoogloeaceae</taxon>
        <taxon>Thauera</taxon>
    </lineage>
</organism>
<evidence type="ECO:0000313" key="1">
    <source>
        <dbReference type="EMBL" id="OYD52986.1"/>
    </source>
</evidence>
<proteinExistence type="predicted"/>
<accession>A0A235EVA7</accession>
<dbReference type="EMBL" id="NOIH01000022">
    <property type="protein sequence ID" value="OYD52986.1"/>
    <property type="molecule type" value="Genomic_DNA"/>
</dbReference>
<sequence length="403" mass="44261">MYEFGTEVLATRVFEVQRNVTGHTILRDEPVACRVGDSPSSSGRAIYEMSCKMIRTCGAAQAQFVYGLCAHQGAVFNYASFQGLLQALPGFEWLEERTGWFWLGQYGPAENKALHVTWKILAVSALRVDIAHVVSALARSRRRINVTVEDAFELEVDAPRSVLVELMRRTPGIEIRQMDDLVPSAPIRPEEVLSQTELLVRDALLARGGIGSWSELRQALCGDLGVLPITFHMTIGTSPIIETLDHGLYRLVGNFIGTEAALRTFQRWQASAKGSASTQSNGSKASQDEVVVVHLKPPPVIFRSGAFDAPSSLKPFLLPDTSYSVDGFERAVATRSYDDGRVLRIRGMHRALAQRGIGPGDTVRVELYPAARRFVLSKAQGESVDVEEFVEDDNGADWDPAGA</sequence>
<reference evidence="1 2" key="1">
    <citation type="submission" date="2017-07" db="EMBL/GenBank/DDBJ databases">
        <title>Thauera sp. KNDSS-Mac4 genome sequence and assembly.</title>
        <authorList>
            <person name="Mayilraj S."/>
        </authorList>
    </citation>
    <scope>NUCLEOTIDE SEQUENCE [LARGE SCALE GENOMIC DNA]</scope>
    <source>
        <strain evidence="1 2">KNDSS-Mac4</strain>
    </source>
</reference>
<dbReference type="Proteomes" id="UP000215181">
    <property type="component" value="Unassembled WGS sequence"/>
</dbReference>